<accession>A0A8C9FLB8</accession>
<dbReference type="Ensembl" id="ENSPSTT00000018404.1">
    <property type="protein sequence ID" value="ENSPSTP00000017557.1"/>
    <property type="gene ID" value="ENSPSTG00000012553.1"/>
</dbReference>
<sequence>SLSLHHSSKYEWVFPESFTENIQLDGSEQRAATQDSACHDLTSPETASIEHQHDEMGDHNMNHKEIFTFSSRPRSAPHGKSPNTSPEHCIFPLDLKQDSNCVQGEAQTEDNFQGTDSSEEEYDWKNYQSGRLSASELQMLASMKRQQNEELKDTGISHGLSASQIDNCNVNISTSSDDTTTWNSCFPPPVSQEHHYQKEMSPLSHSNPRGVSMLCFKVNESDLLLLSTPHTGEDDLNAEEDEEVLTLLYDPCLNCYFDPNSGKYYELA</sequence>
<evidence type="ECO:0000313" key="3">
    <source>
        <dbReference type="Proteomes" id="UP000694428"/>
    </source>
</evidence>
<dbReference type="InterPro" id="IPR040441">
    <property type="entry name" value="CFA20/CFAP20DC"/>
</dbReference>
<proteinExistence type="predicted"/>
<keyword evidence="3" id="KW-1185">Reference proteome</keyword>
<dbReference type="AlphaFoldDB" id="A0A8C9FLB8"/>
<reference evidence="2" key="2">
    <citation type="submission" date="2025-09" db="UniProtKB">
        <authorList>
            <consortium name="Ensembl"/>
        </authorList>
    </citation>
    <scope>IDENTIFICATION</scope>
</reference>
<organism evidence="2 3">
    <name type="scientific">Pavo cristatus</name>
    <name type="common">Indian peafowl</name>
    <name type="synonym">Blue peafowl</name>
    <dbReference type="NCBI Taxonomy" id="9049"/>
    <lineage>
        <taxon>Eukaryota</taxon>
        <taxon>Metazoa</taxon>
        <taxon>Chordata</taxon>
        <taxon>Craniata</taxon>
        <taxon>Vertebrata</taxon>
        <taxon>Euteleostomi</taxon>
        <taxon>Archelosauria</taxon>
        <taxon>Archosauria</taxon>
        <taxon>Dinosauria</taxon>
        <taxon>Saurischia</taxon>
        <taxon>Theropoda</taxon>
        <taxon>Coelurosauria</taxon>
        <taxon>Aves</taxon>
        <taxon>Neognathae</taxon>
        <taxon>Galloanserae</taxon>
        <taxon>Galliformes</taxon>
        <taxon>Phasianidae</taxon>
        <taxon>Phasianinae</taxon>
        <taxon>Pavo</taxon>
    </lineage>
</organism>
<dbReference type="Proteomes" id="UP000694428">
    <property type="component" value="Unplaced"/>
</dbReference>
<reference evidence="2" key="1">
    <citation type="submission" date="2025-08" db="UniProtKB">
        <authorList>
            <consortium name="Ensembl"/>
        </authorList>
    </citation>
    <scope>IDENTIFICATION</scope>
</reference>
<protein>
    <submittedName>
        <fullName evidence="2">Chromosome 3 open reading frame 67</fullName>
    </submittedName>
</protein>
<evidence type="ECO:0000256" key="1">
    <source>
        <dbReference type="SAM" id="MobiDB-lite"/>
    </source>
</evidence>
<feature type="region of interest" description="Disordered" evidence="1">
    <location>
        <begin position="71"/>
        <end position="90"/>
    </location>
</feature>
<name>A0A8C9FLB8_PAVCR</name>
<dbReference type="PANTHER" id="PTHR12458">
    <property type="entry name" value="ORF PROTEIN"/>
    <property type="match status" value="1"/>
</dbReference>
<evidence type="ECO:0000313" key="2">
    <source>
        <dbReference type="Ensembl" id="ENSPSTP00000017557.1"/>
    </source>
</evidence>